<feature type="domain" description="Helicase C-terminal" evidence="13">
    <location>
        <begin position="418"/>
        <end position="565"/>
    </location>
</feature>
<evidence type="ECO:0000259" key="12">
    <source>
        <dbReference type="PROSITE" id="PS51192"/>
    </source>
</evidence>
<evidence type="ECO:0000256" key="5">
    <source>
        <dbReference type="ARBA" id="ARBA00022806"/>
    </source>
</evidence>
<keyword evidence="4 10" id="KW-0378">Hydrolase</keyword>
<dbReference type="AlphaFoldDB" id="A0AAD5Y9J5"/>
<feature type="region of interest" description="Disordered" evidence="11">
    <location>
        <begin position="595"/>
        <end position="615"/>
    </location>
</feature>
<evidence type="ECO:0000256" key="10">
    <source>
        <dbReference type="RuleBase" id="RU000492"/>
    </source>
</evidence>
<keyword evidence="16" id="KW-1185">Reference proteome</keyword>
<dbReference type="GO" id="GO:0010467">
    <property type="term" value="P:gene expression"/>
    <property type="evidence" value="ECO:0007669"/>
    <property type="project" value="UniProtKB-ARBA"/>
</dbReference>
<evidence type="ECO:0000259" key="14">
    <source>
        <dbReference type="PROSITE" id="PS51195"/>
    </source>
</evidence>
<keyword evidence="8" id="KW-0539">Nucleus</keyword>
<dbReference type="Pfam" id="PF00271">
    <property type="entry name" value="Helicase_C"/>
    <property type="match status" value="1"/>
</dbReference>
<dbReference type="InterPro" id="IPR000629">
    <property type="entry name" value="RNA-helicase_DEAD-box_CS"/>
</dbReference>
<dbReference type="GO" id="GO:0005829">
    <property type="term" value="C:cytosol"/>
    <property type="evidence" value="ECO:0007669"/>
    <property type="project" value="TreeGrafter"/>
</dbReference>
<dbReference type="PROSITE" id="PS51195">
    <property type="entry name" value="Q_MOTIF"/>
    <property type="match status" value="1"/>
</dbReference>
<comment type="subcellular location">
    <subcellularLocation>
        <location evidence="1">Nucleus</location>
    </subcellularLocation>
</comment>
<feature type="compositionally biased region" description="Basic and acidic residues" evidence="11">
    <location>
        <begin position="1"/>
        <end position="16"/>
    </location>
</feature>
<comment type="caution">
    <text evidence="15">The sequence shown here is derived from an EMBL/GenBank/DDBJ whole genome shotgun (WGS) entry which is preliminary data.</text>
</comment>
<gene>
    <name evidence="15" type="ORF">NLI96_g10151</name>
</gene>
<feature type="domain" description="DEAD-box RNA helicase Q" evidence="14">
    <location>
        <begin position="120"/>
        <end position="148"/>
    </location>
</feature>
<evidence type="ECO:0000256" key="7">
    <source>
        <dbReference type="ARBA" id="ARBA00022884"/>
    </source>
</evidence>
<keyword evidence="2" id="KW-0690">Ribosome biogenesis</keyword>
<organism evidence="15 16">
    <name type="scientific">Meripilus lineatus</name>
    <dbReference type="NCBI Taxonomy" id="2056292"/>
    <lineage>
        <taxon>Eukaryota</taxon>
        <taxon>Fungi</taxon>
        <taxon>Dikarya</taxon>
        <taxon>Basidiomycota</taxon>
        <taxon>Agaricomycotina</taxon>
        <taxon>Agaricomycetes</taxon>
        <taxon>Polyporales</taxon>
        <taxon>Meripilaceae</taxon>
        <taxon>Meripilus</taxon>
    </lineage>
</organism>
<evidence type="ECO:0000313" key="16">
    <source>
        <dbReference type="Proteomes" id="UP001212997"/>
    </source>
</evidence>
<evidence type="ECO:0000256" key="2">
    <source>
        <dbReference type="ARBA" id="ARBA00022517"/>
    </source>
</evidence>
<accession>A0AAD5Y9J5</accession>
<keyword evidence="7" id="KW-0694">RNA-binding</keyword>
<dbReference type="PROSITE" id="PS51192">
    <property type="entry name" value="HELICASE_ATP_BIND_1"/>
    <property type="match status" value="1"/>
</dbReference>
<evidence type="ECO:0000256" key="6">
    <source>
        <dbReference type="ARBA" id="ARBA00022840"/>
    </source>
</evidence>
<dbReference type="PANTHER" id="PTHR47959">
    <property type="entry name" value="ATP-DEPENDENT RNA HELICASE RHLE-RELATED"/>
    <property type="match status" value="1"/>
</dbReference>
<dbReference type="SUPFAM" id="SSF52540">
    <property type="entry name" value="P-loop containing nucleoside triphosphate hydrolases"/>
    <property type="match status" value="1"/>
</dbReference>
<evidence type="ECO:0000313" key="15">
    <source>
        <dbReference type="EMBL" id="KAJ3477887.1"/>
    </source>
</evidence>
<sequence length="615" mass="69339">MSSAKRREWTIDDLLRMQEGPPSKRLRQDFDSEDDEEDGFAERQVENNDFEDSEGDSDEARDGEVSQTEEEEDGAEDGIGPEEIPIPSSSKLLSRVSFVPRKTLPPTRKRNSSASNTQKTSFASFGISSTLLTALASMSIRTPTEIQTVCIPPLLQGEFWPSRLHRKCENWFRKDHCICTPDIAKTFCRSIWDICSGIDTYKVRFKFILIVDLSDFYATIYRELAFQISEQFAVLGGALNLHTAVVVGGMDMMTQALELGQRPHVVVATPGRIVDHLKSSGGEWNLSRVKFLVLDEADRLLTPTFAPELAYLFEVLPKERQTCLFTATLTPAIEAVATAPPRPGKEKPFIHRMTETVETVETLQQHYILVPSHVRESYLYHLLRNPPESTLHLRRAPPEPTKHSKKKQKPSTSKGKKKKQQPGEEEEIEQPPPTIIFCAKPRTAAYLTNLLKTLHIRTTALHSRLTQRERLSSLGLFRSSVVPVLVSTDVGARGLDIEDVALVINWDLPSEPEEYTHRVGRTARKGKGGVAVSFVTERDEDKVLKIEGRINTKLTEMSLPEAKVLENLNAVSTAKRLANMELHDSDFGKREEIHRIKSAKRRRDVQESKVSQPVL</sequence>
<dbReference type="Gene3D" id="3.40.50.300">
    <property type="entry name" value="P-loop containing nucleotide triphosphate hydrolases"/>
    <property type="match status" value="3"/>
</dbReference>
<reference evidence="15" key="1">
    <citation type="submission" date="2022-07" db="EMBL/GenBank/DDBJ databases">
        <title>Genome Sequence of Physisporinus lineatus.</title>
        <authorList>
            <person name="Buettner E."/>
        </authorList>
    </citation>
    <scope>NUCLEOTIDE SEQUENCE</scope>
    <source>
        <strain evidence="15">VT162</strain>
    </source>
</reference>
<name>A0AAD5Y9J5_9APHY</name>
<feature type="compositionally biased region" description="Basic residues" evidence="11">
    <location>
        <begin position="403"/>
        <end position="420"/>
    </location>
</feature>
<evidence type="ECO:0000259" key="13">
    <source>
        <dbReference type="PROSITE" id="PS51194"/>
    </source>
</evidence>
<dbReference type="PROSITE" id="PS00039">
    <property type="entry name" value="DEAD_ATP_HELICASE"/>
    <property type="match status" value="1"/>
</dbReference>
<comment type="similarity">
    <text evidence="10">Belongs to the DEAD box helicase family.</text>
</comment>
<dbReference type="GO" id="GO:0003724">
    <property type="term" value="F:RNA helicase activity"/>
    <property type="evidence" value="ECO:0007669"/>
    <property type="project" value="InterPro"/>
</dbReference>
<protein>
    <recommendedName>
        <fullName evidence="17">ATP-dependent RNA helicase DBP8</fullName>
    </recommendedName>
</protein>
<keyword evidence="5 10" id="KW-0347">Helicase</keyword>
<dbReference type="InterPro" id="IPR014014">
    <property type="entry name" value="RNA_helicase_DEAD_Q_motif"/>
</dbReference>
<dbReference type="GO" id="GO:0005634">
    <property type="term" value="C:nucleus"/>
    <property type="evidence" value="ECO:0007669"/>
    <property type="project" value="UniProtKB-SubCell"/>
</dbReference>
<dbReference type="GO" id="GO:0005524">
    <property type="term" value="F:ATP binding"/>
    <property type="evidence" value="ECO:0007669"/>
    <property type="project" value="UniProtKB-KW"/>
</dbReference>
<dbReference type="PROSITE" id="PS51194">
    <property type="entry name" value="HELICASE_CTER"/>
    <property type="match status" value="1"/>
</dbReference>
<dbReference type="EMBL" id="JANAWD010000556">
    <property type="protein sequence ID" value="KAJ3477887.1"/>
    <property type="molecule type" value="Genomic_DNA"/>
</dbReference>
<evidence type="ECO:0000256" key="3">
    <source>
        <dbReference type="ARBA" id="ARBA00022741"/>
    </source>
</evidence>
<dbReference type="Pfam" id="PF00270">
    <property type="entry name" value="DEAD"/>
    <property type="match status" value="1"/>
</dbReference>
<dbReference type="InterPro" id="IPR001650">
    <property type="entry name" value="Helicase_C-like"/>
</dbReference>
<dbReference type="SMART" id="SM00490">
    <property type="entry name" value="HELICc"/>
    <property type="match status" value="1"/>
</dbReference>
<dbReference type="GO" id="GO:0003723">
    <property type="term" value="F:RNA binding"/>
    <property type="evidence" value="ECO:0007669"/>
    <property type="project" value="UniProtKB-KW"/>
</dbReference>
<dbReference type="InterPro" id="IPR014001">
    <property type="entry name" value="Helicase_ATP-bd"/>
</dbReference>
<evidence type="ECO:0000256" key="11">
    <source>
        <dbReference type="SAM" id="MobiDB-lite"/>
    </source>
</evidence>
<keyword evidence="6 10" id="KW-0067">ATP-binding</keyword>
<feature type="region of interest" description="Disordered" evidence="11">
    <location>
        <begin position="389"/>
        <end position="434"/>
    </location>
</feature>
<dbReference type="InterPro" id="IPR027417">
    <property type="entry name" value="P-loop_NTPase"/>
</dbReference>
<feature type="compositionally biased region" description="Acidic residues" evidence="11">
    <location>
        <begin position="65"/>
        <end position="80"/>
    </location>
</feature>
<dbReference type="GO" id="GO:0042254">
    <property type="term" value="P:ribosome biogenesis"/>
    <property type="evidence" value="ECO:0007669"/>
    <property type="project" value="UniProtKB-KW"/>
</dbReference>
<evidence type="ECO:0008006" key="17">
    <source>
        <dbReference type="Google" id="ProtNLM"/>
    </source>
</evidence>
<dbReference type="CDD" id="cd18787">
    <property type="entry name" value="SF2_C_DEAD"/>
    <property type="match status" value="1"/>
</dbReference>
<evidence type="ECO:0000256" key="9">
    <source>
        <dbReference type="PROSITE-ProRule" id="PRU00552"/>
    </source>
</evidence>
<dbReference type="SMART" id="SM00487">
    <property type="entry name" value="DEXDc"/>
    <property type="match status" value="1"/>
</dbReference>
<evidence type="ECO:0000256" key="1">
    <source>
        <dbReference type="ARBA" id="ARBA00004123"/>
    </source>
</evidence>
<dbReference type="PANTHER" id="PTHR47959:SF24">
    <property type="entry name" value="ATP-DEPENDENT RNA HELICASE"/>
    <property type="match status" value="1"/>
</dbReference>
<evidence type="ECO:0000256" key="8">
    <source>
        <dbReference type="ARBA" id="ARBA00023242"/>
    </source>
</evidence>
<feature type="short sequence motif" description="Q motif" evidence="9">
    <location>
        <begin position="120"/>
        <end position="148"/>
    </location>
</feature>
<proteinExistence type="inferred from homology"/>
<dbReference type="InterPro" id="IPR011545">
    <property type="entry name" value="DEAD/DEAH_box_helicase_dom"/>
</dbReference>
<feature type="region of interest" description="Disordered" evidence="11">
    <location>
        <begin position="1"/>
        <end position="87"/>
    </location>
</feature>
<feature type="compositionally biased region" description="Acidic residues" evidence="11">
    <location>
        <begin position="48"/>
        <end position="57"/>
    </location>
</feature>
<keyword evidence="3 10" id="KW-0547">Nucleotide-binding</keyword>
<evidence type="ECO:0000256" key="4">
    <source>
        <dbReference type="ARBA" id="ARBA00022801"/>
    </source>
</evidence>
<dbReference type="InterPro" id="IPR050079">
    <property type="entry name" value="DEAD_box_RNA_helicase"/>
</dbReference>
<dbReference type="Proteomes" id="UP001212997">
    <property type="component" value="Unassembled WGS sequence"/>
</dbReference>
<dbReference type="GO" id="GO:0016787">
    <property type="term" value="F:hydrolase activity"/>
    <property type="evidence" value="ECO:0007669"/>
    <property type="project" value="UniProtKB-KW"/>
</dbReference>
<feature type="domain" description="Helicase ATP-binding" evidence="12">
    <location>
        <begin position="222"/>
        <end position="347"/>
    </location>
</feature>